<comment type="caution">
    <text evidence="1">The sequence shown here is derived from an EMBL/GenBank/DDBJ whole genome shotgun (WGS) entry which is preliminary data.</text>
</comment>
<evidence type="ECO:0000313" key="2">
    <source>
        <dbReference type="Proteomes" id="UP000683417"/>
    </source>
</evidence>
<dbReference type="EMBL" id="CAJHIT010000002">
    <property type="protein sequence ID" value="CAD6500182.1"/>
    <property type="molecule type" value="Genomic_DNA"/>
</dbReference>
<protein>
    <submittedName>
        <fullName evidence="1">BgTH12-04285</fullName>
    </submittedName>
</protein>
<reference evidence="1" key="1">
    <citation type="submission" date="2020-10" db="EMBL/GenBank/DDBJ databases">
        <authorList>
            <person name="Muller C M."/>
        </authorList>
    </citation>
    <scope>NUCLEOTIDE SEQUENCE</scope>
    <source>
        <strain evidence="1">THUN-12</strain>
    </source>
</reference>
<proteinExistence type="predicted"/>
<accession>A0A9W4GC66</accession>
<dbReference type="Proteomes" id="UP000683417">
    <property type="component" value="Unassembled WGS sequence"/>
</dbReference>
<dbReference type="AlphaFoldDB" id="A0A9W4GC66"/>
<name>A0A9W4GC66_BLUGR</name>
<organism evidence="1 2">
    <name type="scientific">Blumeria graminis f. sp. triticale</name>
    <dbReference type="NCBI Taxonomy" id="1689686"/>
    <lineage>
        <taxon>Eukaryota</taxon>
        <taxon>Fungi</taxon>
        <taxon>Dikarya</taxon>
        <taxon>Ascomycota</taxon>
        <taxon>Pezizomycotina</taxon>
        <taxon>Leotiomycetes</taxon>
        <taxon>Erysiphales</taxon>
        <taxon>Erysiphaceae</taxon>
        <taxon>Blumeria</taxon>
    </lineage>
</organism>
<evidence type="ECO:0000313" key="1">
    <source>
        <dbReference type="EMBL" id="CAD6500182.1"/>
    </source>
</evidence>
<gene>
    <name evidence="1" type="ORF">BGTH12_LOCUS1540</name>
</gene>
<sequence>MSRVILSPESLSQVTVLSQPHLTQPHTNIWLYLF</sequence>